<reference evidence="1" key="1">
    <citation type="submission" date="2021-12" db="EMBL/GenBank/DDBJ databases">
        <title>Discovery of the Pendulisporaceae a myxobacterial family with distinct sporulation behavior and unique specialized metabolism.</title>
        <authorList>
            <person name="Garcia R."/>
            <person name="Popoff A."/>
            <person name="Bader C.D."/>
            <person name="Loehr J."/>
            <person name="Walesch S."/>
            <person name="Walt C."/>
            <person name="Boldt J."/>
            <person name="Bunk B."/>
            <person name="Haeckl F.J.F.P.J."/>
            <person name="Gunesch A.P."/>
            <person name="Birkelbach J."/>
            <person name="Nuebel U."/>
            <person name="Pietschmann T."/>
            <person name="Bach T."/>
            <person name="Mueller R."/>
        </authorList>
    </citation>
    <scope>NUCLEOTIDE SEQUENCE</scope>
    <source>
        <strain evidence="1">MSr11367</strain>
    </source>
</reference>
<protein>
    <recommendedName>
        <fullName evidence="3">DUF4388 domain-containing protein</fullName>
    </recommendedName>
</protein>
<evidence type="ECO:0008006" key="3">
    <source>
        <dbReference type="Google" id="ProtNLM"/>
    </source>
</evidence>
<sequence length="331" mass="35827">MSTSADPVATLREFVRAKRTGTLVVREGERVAELRLAMGNIEDALFLDATGEKALYRALALPGATWSFEHRTTGTRRIRTPTEQILHAVPRVLLELERLREAFPDPHARPLLAVETDPSLPLTMSTSARALLVHLRGPILLDALLDRVPASDVEILSAVLELKRSGRVRILAPPHERVPLGTGEELAALARTIEQRKRLRIGDAVRLVFAGAPHRLAVIAHAVSCLEGAAPSPHGVPPIPMPATVALVPIHGAMQLDVTTCPLVPAYAPLWPMAMKGSFAVVRIDEAAEHLVDQACEAAGLRPIDARELLAAYDPVEVTDVAKLVVRALRT</sequence>
<evidence type="ECO:0000313" key="1">
    <source>
        <dbReference type="EMBL" id="WXB04445.1"/>
    </source>
</evidence>
<evidence type="ECO:0000313" key="2">
    <source>
        <dbReference type="Proteomes" id="UP001374803"/>
    </source>
</evidence>
<keyword evidence="2" id="KW-1185">Reference proteome</keyword>
<dbReference type="Proteomes" id="UP001374803">
    <property type="component" value="Chromosome"/>
</dbReference>
<gene>
    <name evidence="1" type="ORF">LVJ94_47030</name>
</gene>
<proteinExistence type="predicted"/>
<name>A0ABZ2L0U9_9BACT</name>
<organism evidence="1 2">
    <name type="scientific">Pendulispora rubella</name>
    <dbReference type="NCBI Taxonomy" id="2741070"/>
    <lineage>
        <taxon>Bacteria</taxon>
        <taxon>Pseudomonadati</taxon>
        <taxon>Myxococcota</taxon>
        <taxon>Myxococcia</taxon>
        <taxon>Myxococcales</taxon>
        <taxon>Sorangiineae</taxon>
        <taxon>Pendulisporaceae</taxon>
        <taxon>Pendulispora</taxon>
    </lineage>
</organism>
<dbReference type="RefSeq" id="WP_394834086.1">
    <property type="nucleotide sequence ID" value="NZ_CP089929.1"/>
</dbReference>
<accession>A0ABZ2L0U9</accession>
<dbReference type="EMBL" id="CP089983">
    <property type="protein sequence ID" value="WXB04445.1"/>
    <property type="molecule type" value="Genomic_DNA"/>
</dbReference>